<keyword evidence="2" id="KW-0964">Secreted</keyword>
<dbReference type="InterPro" id="IPR001254">
    <property type="entry name" value="Trypsin_dom"/>
</dbReference>
<dbReference type="VEuPathDB" id="VectorBase:AEPI002527"/>
<evidence type="ECO:0000256" key="1">
    <source>
        <dbReference type="ARBA" id="ARBA00004613"/>
    </source>
</evidence>
<evidence type="ECO:0000256" key="8">
    <source>
        <dbReference type="ARBA" id="ARBA00024195"/>
    </source>
</evidence>
<dbReference type="GO" id="GO:0006508">
    <property type="term" value="P:proteolysis"/>
    <property type="evidence" value="ECO:0007669"/>
    <property type="project" value="InterPro"/>
</dbReference>
<dbReference type="STRING" id="199890.A0A182P6H9"/>
<comment type="similarity">
    <text evidence="8">Belongs to the peptidase S1 family. CLIP subfamily.</text>
</comment>
<evidence type="ECO:0000256" key="2">
    <source>
        <dbReference type="ARBA" id="ARBA00022525"/>
    </source>
</evidence>
<sequence>MCASKLTTERGVTDSAHKVRLGEWDTESEIDCEDLDDELSCAAPVQDFDYERVIVHEGYTGNHADRQNDIALIELKGQVEYNEFVKPICLPEPGTPNKEKLYYGTMWAAGWGRTETEFLCEKSQRERFGGRRKRKRKDVAYRSALDTEECEVALRASNPATHLMLTYTSTCASSPEGTLCTCYPGESLQGHRGHCRPDRPKWTDIT</sequence>
<dbReference type="InterPro" id="IPR043504">
    <property type="entry name" value="Peptidase_S1_PA_chymotrypsin"/>
</dbReference>
<dbReference type="GO" id="GO:0045087">
    <property type="term" value="P:innate immune response"/>
    <property type="evidence" value="ECO:0007669"/>
    <property type="project" value="UniProtKB-KW"/>
</dbReference>
<dbReference type="InterPro" id="IPR009003">
    <property type="entry name" value="Peptidase_S1_PA"/>
</dbReference>
<protein>
    <recommendedName>
        <fullName evidence="9">Peptidase S1 domain-containing protein</fullName>
    </recommendedName>
</protein>
<accession>A0A182P6H9</accession>
<keyword evidence="3" id="KW-0399">Innate immunity</keyword>
<dbReference type="GO" id="GO:0004252">
    <property type="term" value="F:serine-type endopeptidase activity"/>
    <property type="evidence" value="ECO:0007669"/>
    <property type="project" value="InterPro"/>
</dbReference>
<comment type="subcellular location">
    <subcellularLocation>
        <location evidence="1">Secreted</location>
    </subcellularLocation>
</comment>
<evidence type="ECO:0000256" key="5">
    <source>
        <dbReference type="ARBA" id="ARBA00022859"/>
    </source>
</evidence>
<dbReference type="PANTHER" id="PTHR24256">
    <property type="entry name" value="TRYPTASE-RELATED"/>
    <property type="match status" value="1"/>
</dbReference>
<keyword evidence="6" id="KW-1015">Disulfide bond</keyword>
<dbReference type="Gene3D" id="2.40.10.10">
    <property type="entry name" value="Trypsin-like serine proteases"/>
    <property type="match status" value="2"/>
</dbReference>
<keyword evidence="11" id="KW-1185">Reference proteome</keyword>
<dbReference type="EnsemblMetazoa" id="AEPI002527-RA">
    <property type="protein sequence ID" value="AEPI002527-PA"/>
    <property type="gene ID" value="AEPI002527"/>
</dbReference>
<name>A0A182P6H9_9DIPT</name>
<proteinExistence type="inferred from homology"/>
<feature type="domain" description="Peptidase S1" evidence="9">
    <location>
        <begin position="1"/>
        <end position="198"/>
    </location>
</feature>
<keyword evidence="5" id="KW-0391">Immunity</keyword>
<dbReference type="GO" id="GO:0005576">
    <property type="term" value="C:extracellular region"/>
    <property type="evidence" value="ECO:0007669"/>
    <property type="project" value="UniProtKB-SubCell"/>
</dbReference>
<reference evidence="11" key="1">
    <citation type="submission" date="2013-03" db="EMBL/GenBank/DDBJ databases">
        <title>The Genome Sequence of Anopheles epiroticus epiroticus2.</title>
        <authorList>
            <consortium name="The Broad Institute Genomics Platform"/>
            <person name="Neafsey D.E."/>
            <person name="Howell P."/>
            <person name="Walker B."/>
            <person name="Young S.K."/>
            <person name="Zeng Q."/>
            <person name="Gargeya S."/>
            <person name="Fitzgerald M."/>
            <person name="Haas B."/>
            <person name="Abouelleil A."/>
            <person name="Allen A.W."/>
            <person name="Alvarado L."/>
            <person name="Arachchi H.M."/>
            <person name="Berlin A.M."/>
            <person name="Chapman S.B."/>
            <person name="Gainer-Dewar J."/>
            <person name="Goldberg J."/>
            <person name="Griggs A."/>
            <person name="Gujja S."/>
            <person name="Hansen M."/>
            <person name="Howarth C."/>
            <person name="Imamovic A."/>
            <person name="Ireland A."/>
            <person name="Larimer J."/>
            <person name="McCowan C."/>
            <person name="Murphy C."/>
            <person name="Pearson M."/>
            <person name="Poon T.W."/>
            <person name="Priest M."/>
            <person name="Roberts A."/>
            <person name="Saif S."/>
            <person name="Shea T."/>
            <person name="Sisk P."/>
            <person name="Sykes S."/>
            <person name="Wortman J."/>
            <person name="Nusbaum C."/>
            <person name="Birren B."/>
        </authorList>
    </citation>
    <scope>NUCLEOTIDE SEQUENCE [LARGE SCALE GENOMIC DNA]</scope>
    <source>
        <strain evidence="11">Epiroticus2</strain>
    </source>
</reference>
<evidence type="ECO:0000256" key="4">
    <source>
        <dbReference type="ARBA" id="ARBA00022729"/>
    </source>
</evidence>
<dbReference type="Proteomes" id="UP000075885">
    <property type="component" value="Unassembled WGS sequence"/>
</dbReference>
<evidence type="ECO:0000256" key="7">
    <source>
        <dbReference type="ARBA" id="ARBA00023180"/>
    </source>
</evidence>
<dbReference type="InterPro" id="IPR051487">
    <property type="entry name" value="Ser/Thr_Proteases_Immune/Dev"/>
</dbReference>
<dbReference type="SUPFAM" id="SSF50494">
    <property type="entry name" value="Trypsin-like serine proteases"/>
    <property type="match status" value="1"/>
</dbReference>
<organism evidence="10 11">
    <name type="scientific">Anopheles epiroticus</name>
    <dbReference type="NCBI Taxonomy" id="199890"/>
    <lineage>
        <taxon>Eukaryota</taxon>
        <taxon>Metazoa</taxon>
        <taxon>Ecdysozoa</taxon>
        <taxon>Arthropoda</taxon>
        <taxon>Hexapoda</taxon>
        <taxon>Insecta</taxon>
        <taxon>Pterygota</taxon>
        <taxon>Neoptera</taxon>
        <taxon>Endopterygota</taxon>
        <taxon>Diptera</taxon>
        <taxon>Nematocera</taxon>
        <taxon>Culicoidea</taxon>
        <taxon>Culicidae</taxon>
        <taxon>Anophelinae</taxon>
        <taxon>Anopheles</taxon>
    </lineage>
</organism>
<dbReference type="SMART" id="SM00020">
    <property type="entry name" value="Tryp_SPc"/>
    <property type="match status" value="1"/>
</dbReference>
<reference evidence="10" key="2">
    <citation type="submission" date="2020-05" db="UniProtKB">
        <authorList>
            <consortium name="EnsemblMetazoa"/>
        </authorList>
    </citation>
    <scope>IDENTIFICATION</scope>
    <source>
        <strain evidence="10">Epiroticus2</strain>
    </source>
</reference>
<evidence type="ECO:0000313" key="10">
    <source>
        <dbReference type="EnsemblMetazoa" id="AEPI002527-PA"/>
    </source>
</evidence>
<evidence type="ECO:0000256" key="3">
    <source>
        <dbReference type="ARBA" id="ARBA00022588"/>
    </source>
</evidence>
<evidence type="ECO:0000259" key="9">
    <source>
        <dbReference type="PROSITE" id="PS50240"/>
    </source>
</evidence>
<evidence type="ECO:0000256" key="6">
    <source>
        <dbReference type="ARBA" id="ARBA00023157"/>
    </source>
</evidence>
<keyword evidence="7" id="KW-0325">Glycoprotein</keyword>
<dbReference type="AlphaFoldDB" id="A0A182P6H9"/>
<dbReference type="PROSITE" id="PS50240">
    <property type="entry name" value="TRYPSIN_DOM"/>
    <property type="match status" value="1"/>
</dbReference>
<dbReference type="Pfam" id="PF00089">
    <property type="entry name" value="Trypsin"/>
    <property type="match status" value="1"/>
</dbReference>
<evidence type="ECO:0000313" key="11">
    <source>
        <dbReference type="Proteomes" id="UP000075885"/>
    </source>
</evidence>
<keyword evidence="4" id="KW-0732">Signal</keyword>